<name>A0A392SKP4_9FABA</name>
<accession>A0A392SKP4</accession>
<proteinExistence type="predicted"/>
<evidence type="ECO:0000313" key="1">
    <source>
        <dbReference type="EMBL" id="MCI49458.1"/>
    </source>
</evidence>
<sequence length="70" mass="7804">YTVPPTVHLKMKYHGKKNGVVTIEADMIGAKKCHNTMQKAISTAAEGHRSKATPMETLLVKEKQKLKYHG</sequence>
<dbReference type="EMBL" id="LXQA010401468">
    <property type="protein sequence ID" value="MCI49458.1"/>
    <property type="molecule type" value="Genomic_DNA"/>
</dbReference>
<feature type="non-terminal residue" evidence="1">
    <location>
        <position position="1"/>
    </location>
</feature>
<dbReference type="AlphaFoldDB" id="A0A392SKP4"/>
<evidence type="ECO:0000313" key="2">
    <source>
        <dbReference type="Proteomes" id="UP000265520"/>
    </source>
</evidence>
<protein>
    <submittedName>
        <fullName evidence="1">Uncharacterized protein</fullName>
    </submittedName>
</protein>
<reference evidence="1 2" key="1">
    <citation type="journal article" date="2018" name="Front. Plant Sci.">
        <title>Red Clover (Trifolium pratense) and Zigzag Clover (T. medium) - A Picture of Genomic Similarities and Differences.</title>
        <authorList>
            <person name="Dluhosova J."/>
            <person name="Istvanek J."/>
            <person name="Nedelnik J."/>
            <person name="Repkova J."/>
        </authorList>
    </citation>
    <scope>NUCLEOTIDE SEQUENCE [LARGE SCALE GENOMIC DNA]</scope>
    <source>
        <strain evidence="2">cv. 10/8</strain>
        <tissue evidence="1">Leaf</tissue>
    </source>
</reference>
<dbReference type="Proteomes" id="UP000265520">
    <property type="component" value="Unassembled WGS sequence"/>
</dbReference>
<comment type="caution">
    <text evidence="1">The sequence shown here is derived from an EMBL/GenBank/DDBJ whole genome shotgun (WGS) entry which is preliminary data.</text>
</comment>
<organism evidence="1 2">
    <name type="scientific">Trifolium medium</name>
    <dbReference type="NCBI Taxonomy" id="97028"/>
    <lineage>
        <taxon>Eukaryota</taxon>
        <taxon>Viridiplantae</taxon>
        <taxon>Streptophyta</taxon>
        <taxon>Embryophyta</taxon>
        <taxon>Tracheophyta</taxon>
        <taxon>Spermatophyta</taxon>
        <taxon>Magnoliopsida</taxon>
        <taxon>eudicotyledons</taxon>
        <taxon>Gunneridae</taxon>
        <taxon>Pentapetalae</taxon>
        <taxon>rosids</taxon>
        <taxon>fabids</taxon>
        <taxon>Fabales</taxon>
        <taxon>Fabaceae</taxon>
        <taxon>Papilionoideae</taxon>
        <taxon>50 kb inversion clade</taxon>
        <taxon>NPAAA clade</taxon>
        <taxon>Hologalegina</taxon>
        <taxon>IRL clade</taxon>
        <taxon>Trifolieae</taxon>
        <taxon>Trifolium</taxon>
    </lineage>
</organism>
<keyword evidence="2" id="KW-1185">Reference proteome</keyword>